<dbReference type="InterPro" id="IPR052895">
    <property type="entry name" value="HetReg/Transcr_Mod"/>
</dbReference>
<name>A0AAN7CMJ9_9PEZI</name>
<accession>A0AAN7CMJ9</accession>
<feature type="domain" description="Heterokaryon incompatibility" evidence="1">
    <location>
        <begin position="32"/>
        <end position="131"/>
    </location>
</feature>
<keyword evidence="3" id="KW-1185">Reference proteome</keyword>
<dbReference type="Proteomes" id="UP001303647">
    <property type="component" value="Unassembled WGS sequence"/>
</dbReference>
<proteinExistence type="predicted"/>
<dbReference type="Pfam" id="PF06985">
    <property type="entry name" value="HET"/>
    <property type="match status" value="1"/>
</dbReference>
<reference evidence="2" key="1">
    <citation type="journal article" date="2023" name="Mol. Phylogenet. Evol.">
        <title>Genome-scale phylogeny and comparative genomics of the fungal order Sordariales.</title>
        <authorList>
            <person name="Hensen N."/>
            <person name="Bonometti L."/>
            <person name="Westerberg I."/>
            <person name="Brannstrom I.O."/>
            <person name="Guillou S."/>
            <person name="Cros-Aarteil S."/>
            <person name="Calhoun S."/>
            <person name="Haridas S."/>
            <person name="Kuo A."/>
            <person name="Mondo S."/>
            <person name="Pangilinan J."/>
            <person name="Riley R."/>
            <person name="LaButti K."/>
            <person name="Andreopoulos B."/>
            <person name="Lipzen A."/>
            <person name="Chen C."/>
            <person name="Yan M."/>
            <person name="Daum C."/>
            <person name="Ng V."/>
            <person name="Clum A."/>
            <person name="Steindorff A."/>
            <person name="Ohm R.A."/>
            <person name="Martin F."/>
            <person name="Silar P."/>
            <person name="Natvig D.O."/>
            <person name="Lalanne C."/>
            <person name="Gautier V."/>
            <person name="Ament-Velasquez S.L."/>
            <person name="Kruys A."/>
            <person name="Hutchinson M.I."/>
            <person name="Powell A.J."/>
            <person name="Barry K."/>
            <person name="Miller A.N."/>
            <person name="Grigoriev I.V."/>
            <person name="Debuchy R."/>
            <person name="Gladieux P."/>
            <person name="Hiltunen Thoren M."/>
            <person name="Johannesson H."/>
        </authorList>
    </citation>
    <scope>NUCLEOTIDE SEQUENCE</scope>
    <source>
        <strain evidence="2">CBS 359.72</strain>
    </source>
</reference>
<dbReference type="PANTHER" id="PTHR24148">
    <property type="entry name" value="ANKYRIN REPEAT DOMAIN-CONTAINING PROTEIN 39 HOMOLOG-RELATED"/>
    <property type="match status" value="1"/>
</dbReference>
<dbReference type="PANTHER" id="PTHR24148:SF64">
    <property type="entry name" value="HETEROKARYON INCOMPATIBILITY DOMAIN-CONTAINING PROTEIN"/>
    <property type="match status" value="1"/>
</dbReference>
<evidence type="ECO:0000313" key="3">
    <source>
        <dbReference type="Proteomes" id="UP001303647"/>
    </source>
</evidence>
<dbReference type="InterPro" id="IPR010730">
    <property type="entry name" value="HET"/>
</dbReference>
<comment type="caution">
    <text evidence="2">The sequence shown here is derived from an EMBL/GenBank/DDBJ whole genome shotgun (WGS) entry which is preliminary data.</text>
</comment>
<dbReference type="AlphaFoldDB" id="A0AAN7CMJ9"/>
<organism evidence="2 3">
    <name type="scientific">Corynascus novoguineensis</name>
    <dbReference type="NCBI Taxonomy" id="1126955"/>
    <lineage>
        <taxon>Eukaryota</taxon>
        <taxon>Fungi</taxon>
        <taxon>Dikarya</taxon>
        <taxon>Ascomycota</taxon>
        <taxon>Pezizomycotina</taxon>
        <taxon>Sordariomycetes</taxon>
        <taxon>Sordariomycetidae</taxon>
        <taxon>Sordariales</taxon>
        <taxon>Chaetomiaceae</taxon>
        <taxon>Corynascus</taxon>
    </lineage>
</organism>
<dbReference type="EMBL" id="MU857722">
    <property type="protein sequence ID" value="KAK4244844.1"/>
    <property type="molecule type" value="Genomic_DNA"/>
</dbReference>
<protein>
    <submittedName>
        <fullName evidence="2">Heterokaryon incompatibility protein-domain-containing protein</fullName>
    </submittedName>
</protein>
<sequence length="137" mass="15648">MYQYQPLPPISKTGRTPPGWLEVADVTTAPPYEALSYTWGSDDPTDYIWIQGNPLPIKPNLAAALHSLRLTTSGRRLWIDALCIDQSNLEERSRQVSYMRLVYKHATRVIAWLGVHTPDAEVAFEVTRRLADVERFH</sequence>
<evidence type="ECO:0000259" key="1">
    <source>
        <dbReference type="Pfam" id="PF06985"/>
    </source>
</evidence>
<evidence type="ECO:0000313" key="2">
    <source>
        <dbReference type="EMBL" id="KAK4244844.1"/>
    </source>
</evidence>
<reference evidence="2" key="2">
    <citation type="submission" date="2023-05" db="EMBL/GenBank/DDBJ databases">
        <authorList>
            <consortium name="Lawrence Berkeley National Laboratory"/>
            <person name="Steindorff A."/>
            <person name="Hensen N."/>
            <person name="Bonometti L."/>
            <person name="Westerberg I."/>
            <person name="Brannstrom I.O."/>
            <person name="Guillou S."/>
            <person name="Cros-Aarteil S."/>
            <person name="Calhoun S."/>
            <person name="Haridas S."/>
            <person name="Kuo A."/>
            <person name="Mondo S."/>
            <person name="Pangilinan J."/>
            <person name="Riley R."/>
            <person name="Labutti K."/>
            <person name="Andreopoulos B."/>
            <person name="Lipzen A."/>
            <person name="Chen C."/>
            <person name="Yanf M."/>
            <person name="Daum C."/>
            <person name="Ng V."/>
            <person name="Clum A."/>
            <person name="Ohm R."/>
            <person name="Martin F."/>
            <person name="Silar P."/>
            <person name="Natvig D."/>
            <person name="Lalanne C."/>
            <person name="Gautier V."/>
            <person name="Ament-Velasquez S.L."/>
            <person name="Kruys A."/>
            <person name="Hutchinson M.I."/>
            <person name="Powell A.J."/>
            <person name="Barry K."/>
            <person name="Miller A.N."/>
            <person name="Grigoriev I.V."/>
            <person name="Debuchy R."/>
            <person name="Gladieux P."/>
            <person name="Thoren M.H."/>
            <person name="Johannesson H."/>
        </authorList>
    </citation>
    <scope>NUCLEOTIDE SEQUENCE</scope>
    <source>
        <strain evidence="2">CBS 359.72</strain>
    </source>
</reference>
<gene>
    <name evidence="2" type="ORF">C7999DRAFT_34827</name>
</gene>